<dbReference type="PROSITE" id="PS50931">
    <property type="entry name" value="HTH_LYSR"/>
    <property type="match status" value="1"/>
</dbReference>
<dbReference type="Pfam" id="PF03466">
    <property type="entry name" value="LysR_substrate"/>
    <property type="match status" value="1"/>
</dbReference>
<dbReference type="GO" id="GO:0003700">
    <property type="term" value="F:DNA-binding transcription factor activity"/>
    <property type="evidence" value="ECO:0007669"/>
    <property type="project" value="InterPro"/>
</dbReference>
<dbReference type="Pfam" id="PF00126">
    <property type="entry name" value="HTH_1"/>
    <property type="match status" value="1"/>
</dbReference>
<dbReference type="InterPro" id="IPR036388">
    <property type="entry name" value="WH-like_DNA-bd_sf"/>
</dbReference>
<proteinExistence type="inferred from homology"/>
<keyword evidence="2" id="KW-0805">Transcription regulation</keyword>
<dbReference type="Gene3D" id="1.10.10.10">
    <property type="entry name" value="Winged helix-like DNA-binding domain superfamily/Winged helix DNA-binding domain"/>
    <property type="match status" value="1"/>
</dbReference>
<dbReference type="InterPro" id="IPR000847">
    <property type="entry name" value="LysR_HTH_N"/>
</dbReference>
<protein>
    <recommendedName>
        <fullName evidence="5">HTH-type transcriptional regulator CbbR</fullName>
    </recommendedName>
    <alternativeName>
        <fullName evidence="6">RuBisCO operon transcriptional regulator</fullName>
    </alternativeName>
</protein>
<evidence type="ECO:0000313" key="9">
    <source>
        <dbReference type="Proteomes" id="UP000196878"/>
    </source>
</evidence>
<keyword evidence="4" id="KW-0804">Transcription</keyword>
<evidence type="ECO:0000256" key="6">
    <source>
        <dbReference type="ARBA" id="ARBA00043141"/>
    </source>
</evidence>
<evidence type="ECO:0000256" key="2">
    <source>
        <dbReference type="ARBA" id="ARBA00023015"/>
    </source>
</evidence>
<evidence type="ECO:0000256" key="3">
    <source>
        <dbReference type="ARBA" id="ARBA00023125"/>
    </source>
</evidence>
<reference evidence="8 9" key="1">
    <citation type="submission" date="2016-12" db="EMBL/GenBank/DDBJ databases">
        <title>Comparison of Traditional DNA-DNA Hybridization with In Silico Genomic Analysis.</title>
        <authorList>
            <person name="Nicholson A.C."/>
            <person name="Humrighouse B.W."/>
            <person name="Graziano J."/>
            <person name="Lasker B."/>
            <person name="Whitney A.M."/>
            <person name="Mcquiston J.R."/>
        </authorList>
    </citation>
    <scope>NUCLEOTIDE SEQUENCE [LARGE SCALE GENOMIC DNA]</scope>
    <source>
        <strain evidence="8 9">H2240</strain>
    </source>
</reference>
<organism evidence="8 9">
    <name type="scientific">Haematobacter genomosp. 1</name>
    <dbReference type="NCBI Taxonomy" id="366618"/>
    <lineage>
        <taxon>Bacteria</taxon>
        <taxon>Pseudomonadati</taxon>
        <taxon>Pseudomonadota</taxon>
        <taxon>Alphaproteobacteria</taxon>
        <taxon>Rhodobacterales</taxon>
        <taxon>Paracoccaceae</taxon>
        <taxon>Haematobacter</taxon>
    </lineage>
</organism>
<dbReference type="SUPFAM" id="SSF53850">
    <property type="entry name" value="Periplasmic binding protein-like II"/>
    <property type="match status" value="1"/>
</dbReference>
<dbReference type="SUPFAM" id="SSF46785">
    <property type="entry name" value="Winged helix' DNA-binding domain"/>
    <property type="match status" value="1"/>
</dbReference>
<sequence>MPRVDAVTLRQLRILAAVASNGSLTAAGERLGLTPSAVHAQIRNLEAALAVPLLRRADNGGGSEPTPEAALVLEAGRRIEVALTQCAAQITALKSGHAGRVTLGVVSTAKYFAPRLVARLRAICPDVEVVLRESNRSGVVADLERHAVDLAIMGRPPRHPEVSATMIGPHPHGIVVPPDHPLAGRQVTIEHLLNETMITREEGSGTRILMTRYLDTEAEGQVFDLVQMGSNETIKQAVMAGLGIAFLSLHTVMDELSHGRLALLHAPGLPILRRWFLVYPAHVPLTPAANRIRTEVLDLKGSFLPANDLSLASGADRPAGKP</sequence>
<evidence type="ECO:0000313" key="8">
    <source>
        <dbReference type="EMBL" id="OWJ74508.1"/>
    </source>
</evidence>
<dbReference type="Gene3D" id="3.40.190.10">
    <property type="entry name" value="Periplasmic binding protein-like II"/>
    <property type="match status" value="2"/>
</dbReference>
<dbReference type="PANTHER" id="PTHR30126:SF5">
    <property type="entry name" value="HTH-TYPE TRANSCRIPTIONAL ACTIVATOR CMPR"/>
    <property type="match status" value="1"/>
</dbReference>
<comment type="caution">
    <text evidence="8">The sequence shown here is derived from an EMBL/GenBank/DDBJ whole genome shotgun (WGS) entry which is preliminary data.</text>
</comment>
<dbReference type="GO" id="GO:0000976">
    <property type="term" value="F:transcription cis-regulatory region binding"/>
    <property type="evidence" value="ECO:0007669"/>
    <property type="project" value="TreeGrafter"/>
</dbReference>
<dbReference type="RefSeq" id="WP_088216942.1">
    <property type="nucleotide sequence ID" value="NZ_NIPW01000061.1"/>
</dbReference>
<dbReference type="InterPro" id="IPR036390">
    <property type="entry name" value="WH_DNA-bd_sf"/>
</dbReference>
<name>A0A212A6H5_9RHOB</name>
<comment type="similarity">
    <text evidence="1">Belongs to the LysR transcriptional regulatory family.</text>
</comment>
<accession>A0A212A6H5</accession>
<keyword evidence="3" id="KW-0238">DNA-binding</keyword>
<dbReference type="AlphaFoldDB" id="A0A212A6H5"/>
<evidence type="ECO:0000256" key="1">
    <source>
        <dbReference type="ARBA" id="ARBA00009437"/>
    </source>
</evidence>
<feature type="domain" description="HTH lysR-type" evidence="7">
    <location>
        <begin position="7"/>
        <end position="66"/>
    </location>
</feature>
<dbReference type="PANTHER" id="PTHR30126">
    <property type="entry name" value="HTH-TYPE TRANSCRIPTIONAL REGULATOR"/>
    <property type="match status" value="1"/>
</dbReference>
<dbReference type="OrthoDB" id="7840053at2"/>
<keyword evidence="9" id="KW-1185">Reference proteome</keyword>
<evidence type="ECO:0000256" key="5">
    <source>
        <dbReference type="ARBA" id="ARBA00039279"/>
    </source>
</evidence>
<dbReference type="Proteomes" id="UP000196878">
    <property type="component" value="Unassembled WGS sequence"/>
</dbReference>
<dbReference type="NCBIfam" id="NF045990">
    <property type="entry name" value="TransRegCbbRRhodb"/>
    <property type="match status" value="1"/>
</dbReference>
<evidence type="ECO:0000259" key="7">
    <source>
        <dbReference type="PROSITE" id="PS50931"/>
    </source>
</evidence>
<evidence type="ECO:0000256" key="4">
    <source>
        <dbReference type="ARBA" id="ARBA00023163"/>
    </source>
</evidence>
<gene>
    <name evidence="8" type="ORF">CDV49_19385</name>
</gene>
<dbReference type="EMBL" id="NIPW01000061">
    <property type="protein sequence ID" value="OWJ74508.1"/>
    <property type="molecule type" value="Genomic_DNA"/>
</dbReference>
<dbReference type="InterPro" id="IPR005119">
    <property type="entry name" value="LysR_subst-bd"/>
</dbReference>